<dbReference type="Gene3D" id="3.40.50.1820">
    <property type="entry name" value="alpha/beta hydrolase"/>
    <property type="match status" value="1"/>
</dbReference>
<evidence type="ECO:0000256" key="1">
    <source>
        <dbReference type="SAM" id="MobiDB-lite"/>
    </source>
</evidence>
<dbReference type="Proteomes" id="UP001232755">
    <property type="component" value="Unassembled WGS sequence"/>
</dbReference>
<dbReference type="InterPro" id="IPR029058">
    <property type="entry name" value="AB_hydrolase_fold"/>
</dbReference>
<feature type="compositionally biased region" description="Low complexity" evidence="1">
    <location>
        <begin position="30"/>
        <end position="51"/>
    </location>
</feature>
<accession>A0ABU0R5G9</accession>
<organism evidence="2 3">
    <name type="scientific">Streptomyces africanus</name>
    <dbReference type="NCBI Taxonomy" id="231024"/>
    <lineage>
        <taxon>Bacteria</taxon>
        <taxon>Bacillati</taxon>
        <taxon>Actinomycetota</taxon>
        <taxon>Actinomycetes</taxon>
        <taxon>Kitasatosporales</taxon>
        <taxon>Streptomycetaceae</taxon>
        <taxon>Streptomyces</taxon>
    </lineage>
</organism>
<feature type="region of interest" description="Disordered" evidence="1">
    <location>
        <begin position="27"/>
        <end position="54"/>
    </location>
</feature>
<evidence type="ECO:0008006" key="4">
    <source>
        <dbReference type="Google" id="ProtNLM"/>
    </source>
</evidence>
<gene>
    <name evidence="2" type="ORF">QF034_008098</name>
</gene>
<keyword evidence="3" id="KW-1185">Reference proteome</keyword>
<reference evidence="2 3" key="1">
    <citation type="submission" date="2023-07" db="EMBL/GenBank/DDBJ databases">
        <title>Comparative genomics of wheat-associated soil bacteria to identify genetic determinants of phenazine resistance.</title>
        <authorList>
            <person name="Mouncey N."/>
        </authorList>
    </citation>
    <scope>NUCLEOTIDE SEQUENCE [LARGE SCALE GENOMIC DNA]</scope>
    <source>
        <strain evidence="2 3">B3I12</strain>
    </source>
</reference>
<dbReference type="EMBL" id="JAUSYP010000001">
    <property type="protein sequence ID" value="MDQ0753867.1"/>
    <property type="molecule type" value="Genomic_DNA"/>
</dbReference>
<sequence length="101" mass="10771">MVATSVGYAAFAVHALIALRGLDPSRHVLGTSGTPGATTAATSNPSSPRATCSPPRHDLLGEQLHCHINVNAHDPGGHFIPWENPEAWVSDLRRTFNGRRP</sequence>
<evidence type="ECO:0000313" key="2">
    <source>
        <dbReference type="EMBL" id="MDQ0753867.1"/>
    </source>
</evidence>
<protein>
    <recommendedName>
        <fullName evidence="4">Epoxide hydrolase</fullName>
    </recommendedName>
</protein>
<name>A0ABU0R5G9_9ACTN</name>
<proteinExistence type="predicted"/>
<comment type="caution">
    <text evidence="2">The sequence shown here is derived from an EMBL/GenBank/DDBJ whole genome shotgun (WGS) entry which is preliminary data.</text>
</comment>
<evidence type="ECO:0000313" key="3">
    <source>
        <dbReference type="Proteomes" id="UP001232755"/>
    </source>
</evidence>